<evidence type="ECO:0000313" key="2">
    <source>
        <dbReference type="EMBL" id="MUK87919.1"/>
    </source>
</evidence>
<dbReference type="InterPro" id="IPR048147">
    <property type="entry name" value="CBO0543-like"/>
</dbReference>
<feature type="transmembrane region" description="Helical" evidence="1">
    <location>
        <begin position="96"/>
        <end position="115"/>
    </location>
</feature>
<protein>
    <submittedName>
        <fullName evidence="2">Uncharacterized protein</fullName>
    </submittedName>
</protein>
<gene>
    <name evidence="2" type="ORF">GMD78_05840</name>
</gene>
<keyword evidence="1" id="KW-1133">Transmembrane helix</keyword>
<organism evidence="2 3">
    <name type="scientific">Ornithinibacillus caprae</name>
    <dbReference type="NCBI Taxonomy" id="2678566"/>
    <lineage>
        <taxon>Bacteria</taxon>
        <taxon>Bacillati</taxon>
        <taxon>Bacillota</taxon>
        <taxon>Bacilli</taxon>
        <taxon>Bacillales</taxon>
        <taxon>Bacillaceae</taxon>
        <taxon>Ornithinibacillus</taxon>
    </lineage>
</organism>
<dbReference type="NCBIfam" id="NF041644">
    <property type="entry name" value="CBO0543_fam"/>
    <property type="match status" value="1"/>
</dbReference>
<dbReference type="RefSeq" id="WP_155667886.1">
    <property type="nucleotide sequence ID" value="NZ_WOCA01000003.1"/>
</dbReference>
<name>A0A6N8FJI7_9BACI</name>
<feature type="transmembrane region" description="Helical" evidence="1">
    <location>
        <begin position="52"/>
        <end position="76"/>
    </location>
</feature>
<dbReference type="Proteomes" id="UP000469125">
    <property type="component" value="Unassembled WGS sequence"/>
</dbReference>
<comment type="caution">
    <text evidence="2">The sequence shown here is derived from an EMBL/GenBank/DDBJ whole genome shotgun (WGS) entry which is preliminary data.</text>
</comment>
<sequence>MAFLLISAVVFIIVAILVPKRLTRSEQYAVALFSIVLGLVTDIVLDLKYHVYGYFLPGVQFVGFIPSLTLFPTAGIVYMNFFPYDRGLSYKLLYTFYWSIFCLFFEFLSVQSGYFYHNGWKYWHSALTYPILLWVLVQHLKIYRWYTN</sequence>
<keyword evidence="3" id="KW-1185">Reference proteome</keyword>
<evidence type="ECO:0000313" key="3">
    <source>
        <dbReference type="Proteomes" id="UP000469125"/>
    </source>
</evidence>
<feature type="transmembrane region" description="Helical" evidence="1">
    <location>
        <begin position="127"/>
        <end position="146"/>
    </location>
</feature>
<keyword evidence="1" id="KW-0472">Membrane</keyword>
<feature type="transmembrane region" description="Helical" evidence="1">
    <location>
        <begin position="27"/>
        <end position="45"/>
    </location>
</feature>
<proteinExistence type="predicted"/>
<dbReference type="EMBL" id="WOCA01000003">
    <property type="protein sequence ID" value="MUK87919.1"/>
    <property type="molecule type" value="Genomic_DNA"/>
</dbReference>
<dbReference type="AlphaFoldDB" id="A0A6N8FJI7"/>
<keyword evidence="1" id="KW-0812">Transmembrane</keyword>
<evidence type="ECO:0000256" key="1">
    <source>
        <dbReference type="SAM" id="Phobius"/>
    </source>
</evidence>
<reference evidence="2 3" key="1">
    <citation type="submission" date="2019-11" db="EMBL/GenBank/DDBJ databases">
        <authorList>
            <person name="Li X."/>
        </authorList>
    </citation>
    <scope>NUCLEOTIDE SEQUENCE [LARGE SCALE GENOMIC DNA]</scope>
    <source>
        <strain evidence="2 3">L9</strain>
    </source>
</reference>
<accession>A0A6N8FJI7</accession>